<reference evidence="3 4" key="1">
    <citation type="submission" date="2017-12" db="EMBL/GenBank/DDBJ databases">
        <title>Comparative genomics of Botrytis spp.</title>
        <authorList>
            <person name="Valero-Jimenez C.A."/>
            <person name="Tapia P."/>
            <person name="Veloso J."/>
            <person name="Silva-Moreno E."/>
            <person name="Staats M."/>
            <person name="Valdes J.H."/>
            <person name="Van Kan J.A.L."/>
        </authorList>
    </citation>
    <scope>NUCLEOTIDE SEQUENCE [LARGE SCALE GENOMIC DNA]</scope>
    <source>
        <strain evidence="3 4">MUCL2120</strain>
    </source>
</reference>
<gene>
    <name evidence="3" type="ORF">BOTNAR_0483g00030</name>
</gene>
<dbReference type="EMBL" id="PQXJ01000483">
    <property type="protein sequence ID" value="TGO48292.1"/>
    <property type="molecule type" value="Genomic_DNA"/>
</dbReference>
<dbReference type="Proteomes" id="UP000297452">
    <property type="component" value="Unassembled WGS sequence"/>
</dbReference>
<dbReference type="PANTHER" id="PTHR43662:SF11">
    <property type="entry name" value="WSC DOMAIN-CONTAINING PROTEIN"/>
    <property type="match status" value="1"/>
</dbReference>
<feature type="domain" description="DUF1996" evidence="2">
    <location>
        <begin position="189"/>
        <end position="249"/>
    </location>
</feature>
<dbReference type="STRING" id="278944.A0A4Z1HLX7"/>
<dbReference type="OrthoDB" id="74764at2759"/>
<evidence type="ECO:0000313" key="3">
    <source>
        <dbReference type="EMBL" id="TGO48292.1"/>
    </source>
</evidence>
<name>A0A4Z1HLX7_9HELO</name>
<accession>A0A4Z1HLX7</accession>
<dbReference type="AlphaFoldDB" id="A0A4Z1HLX7"/>
<proteinExistence type="predicted"/>
<keyword evidence="4" id="KW-1185">Reference proteome</keyword>
<dbReference type="PANTHER" id="PTHR43662">
    <property type="match status" value="1"/>
</dbReference>
<evidence type="ECO:0000313" key="4">
    <source>
        <dbReference type="Proteomes" id="UP000297452"/>
    </source>
</evidence>
<feature type="chain" id="PRO_5021352782" description="DUF1996 domain-containing protein" evidence="1">
    <location>
        <begin position="19"/>
        <end position="509"/>
    </location>
</feature>
<feature type="domain" description="DUF1996" evidence="2">
    <location>
        <begin position="43"/>
        <end position="174"/>
    </location>
</feature>
<evidence type="ECO:0000259" key="2">
    <source>
        <dbReference type="Pfam" id="PF09362"/>
    </source>
</evidence>
<dbReference type="InterPro" id="IPR018535">
    <property type="entry name" value="DUF1996"/>
</dbReference>
<dbReference type="Pfam" id="PF09362">
    <property type="entry name" value="DUF1996"/>
    <property type="match status" value="2"/>
</dbReference>
<keyword evidence="1" id="KW-0732">Signal</keyword>
<evidence type="ECO:0000256" key="1">
    <source>
        <dbReference type="SAM" id="SignalP"/>
    </source>
</evidence>
<protein>
    <recommendedName>
        <fullName evidence="2">DUF1996 domain-containing protein</fullName>
    </recommendedName>
</protein>
<feature type="signal peptide" evidence="1">
    <location>
        <begin position="1"/>
        <end position="18"/>
    </location>
</feature>
<organism evidence="3 4">
    <name type="scientific">Botryotinia narcissicola</name>
    <dbReference type="NCBI Taxonomy" id="278944"/>
    <lineage>
        <taxon>Eukaryota</taxon>
        <taxon>Fungi</taxon>
        <taxon>Dikarya</taxon>
        <taxon>Ascomycota</taxon>
        <taxon>Pezizomycotina</taxon>
        <taxon>Leotiomycetes</taxon>
        <taxon>Helotiales</taxon>
        <taxon>Sclerotiniaceae</taxon>
        <taxon>Botryotinia</taxon>
    </lineage>
</organism>
<sequence>MVFSKLVLVSTFAASATAYSATARTFAVNHFYGTGPLLTARVDPIVNPGTVGTHVHAIQGGSAFGMTMGDTTALDDSNCTSSLVKNDKSNYWTPSLYFVDPNDPTNITAVPMFYMNVYYFFEPTTDKITAFQPGHRMLVGNAALRTPPAGGGGSIVDYSLGTPQTIQVTCPHTNYDTPSYPADSDGLHGPTKGNCPEGWIHTPHIFYEVYYNTPLFASQWTPGQGKQPFVLAKGDPTGYGFHADFISGWDVETLQQIIDNCDAGDSGMDKCPGLIGGLNDPTTSCTIKSPIDEIVNGTMSVLPGGNPIGQWGSGVASVASSVVASANSGIASQASSVAVGASSAVSSVVSGASSVSASVSNVASSTLGVATSAASISIPSISLPLYQAPTSTASQHSQTHTRSGASTKVAAASSAASEVLSSSVITSGGQVFTSIVTVHASTLIYKTVSVTAGQVLPTGSSVSSSTPAAISGYSYAGCYADQESSRALSGVTFADVGKGAVSNSACVAY</sequence>
<comment type="caution">
    <text evidence="3">The sequence shown here is derived from an EMBL/GenBank/DDBJ whole genome shotgun (WGS) entry which is preliminary data.</text>
</comment>